<reference evidence="1 2" key="1">
    <citation type="submission" date="2018-08" db="EMBL/GenBank/DDBJ databases">
        <title>Recombination of ecologically and evolutionarily significant loci maintains genetic cohesion in the Pseudomonas syringae species complex.</title>
        <authorList>
            <person name="Dillon M."/>
            <person name="Thakur S."/>
            <person name="Almeida R.N.D."/>
            <person name="Weir B.S."/>
            <person name="Guttman D.S."/>
        </authorList>
    </citation>
    <scope>NUCLEOTIDE SEQUENCE [LARGE SCALE GENOMIC DNA]</scope>
    <source>
        <strain evidence="1 2">88_10</strain>
    </source>
</reference>
<proteinExistence type="predicted"/>
<evidence type="ECO:0000313" key="1">
    <source>
        <dbReference type="EMBL" id="RML88759.1"/>
    </source>
</evidence>
<dbReference type="RefSeq" id="WP_046463808.1">
    <property type="nucleotide sequence ID" value="NZ_LGLH01000003.1"/>
</dbReference>
<dbReference type="Proteomes" id="UP000282378">
    <property type="component" value="Unassembled WGS sequence"/>
</dbReference>
<gene>
    <name evidence="1" type="ORF">APX70_00101</name>
</gene>
<organism evidence="1 2">
    <name type="scientific">Pseudomonas syringae pv. maculicola</name>
    <dbReference type="NCBI Taxonomy" id="59511"/>
    <lineage>
        <taxon>Bacteria</taxon>
        <taxon>Pseudomonadati</taxon>
        <taxon>Pseudomonadota</taxon>
        <taxon>Gammaproteobacteria</taxon>
        <taxon>Pseudomonadales</taxon>
        <taxon>Pseudomonadaceae</taxon>
        <taxon>Pseudomonas</taxon>
    </lineage>
</organism>
<dbReference type="EMBL" id="RBNL01001523">
    <property type="protein sequence ID" value="RML88759.1"/>
    <property type="molecule type" value="Genomic_DNA"/>
</dbReference>
<comment type="caution">
    <text evidence="1">The sequence shown here is derived from an EMBL/GenBank/DDBJ whole genome shotgun (WGS) entry which is preliminary data.</text>
</comment>
<accession>A0A2V4PQN9</accession>
<evidence type="ECO:0000313" key="2">
    <source>
        <dbReference type="Proteomes" id="UP000282378"/>
    </source>
</evidence>
<dbReference type="AlphaFoldDB" id="A0A2V4PQN9"/>
<protein>
    <submittedName>
        <fullName evidence="1">Uncharacterized protein</fullName>
    </submittedName>
</protein>
<name>A0A2V4PQN9_PSEYM</name>
<sequence>MKIFRQLVREFRIPFLISLAWTAYSTWGGDVDIKKIVSIFGPTFFLTSWIVGQVFRVRKQVGVESSFTNVEHRLEKLTDSLERNVRTMVGYINGGESFCYLMPNGSYERRNAGFVLKHCGEFPLFNLQVRIVDIDVLRRGVTEEHVFTIDEFSVSGTTIISTPQFSESRALNIFYHSRSGSVVQEVRFAQVGNKRCYAYHITRDGEVLAQYLPEGFELDEEDKKSWLIATGLSGPQVHWTIEYAFLDVMSSKPVS</sequence>